<protein>
    <submittedName>
        <fullName evidence="2">Uncharacterized protein</fullName>
    </submittedName>
</protein>
<keyword evidence="3" id="KW-1185">Reference proteome</keyword>
<sequence>MSLASARSLRDRLAAPHDIRPSRQTWREISGESGGLIILPPLTPEQRADLRRRAKLWKPKEKEGR</sequence>
<organism evidence="2 3">
    <name type="scientific">Rhodovulum euryhalinum</name>
    <dbReference type="NCBI Taxonomy" id="35805"/>
    <lineage>
        <taxon>Bacteria</taxon>
        <taxon>Pseudomonadati</taxon>
        <taxon>Pseudomonadota</taxon>
        <taxon>Alphaproteobacteria</taxon>
        <taxon>Rhodobacterales</taxon>
        <taxon>Paracoccaceae</taxon>
        <taxon>Rhodovulum</taxon>
    </lineage>
</organism>
<dbReference type="AlphaFoldDB" id="A0A4R2KDM0"/>
<feature type="region of interest" description="Disordered" evidence="1">
    <location>
        <begin position="1"/>
        <end position="21"/>
    </location>
</feature>
<comment type="caution">
    <text evidence="2">The sequence shown here is derived from an EMBL/GenBank/DDBJ whole genome shotgun (WGS) entry which is preliminary data.</text>
</comment>
<proteinExistence type="predicted"/>
<evidence type="ECO:0000313" key="2">
    <source>
        <dbReference type="EMBL" id="TCO70247.1"/>
    </source>
</evidence>
<gene>
    <name evidence="2" type="ORF">EV655_11011</name>
</gene>
<feature type="compositionally biased region" description="Basic and acidic residues" evidence="1">
    <location>
        <begin position="8"/>
        <end position="21"/>
    </location>
</feature>
<name>A0A4R2KDM0_9RHOB</name>
<accession>A0A4R2KDM0</accession>
<evidence type="ECO:0000256" key="1">
    <source>
        <dbReference type="SAM" id="MobiDB-lite"/>
    </source>
</evidence>
<evidence type="ECO:0000313" key="3">
    <source>
        <dbReference type="Proteomes" id="UP000295142"/>
    </source>
</evidence>
<reference evidence="2 3" key="1">
    <citation type="submission" date="2019-03" db="EMBL/GenBank/DDBJ databases">
        <title>Genomic Encyclopedia of Type Strains, Phase IV (KMG-IV): sequencing the most valuable type-strain genomes for metagenomic binning, comparative biology and taxonomic classification.</title>
        <authorList>
            <person name="Goeker M."/>
        </authorList>
    </citation>
    <scope>NUCLEOTIDE SEQUENCE [LARGE SCALE GENOMIC DNA]</scope>
    <source>
        <strain evidence="2 3">DSM 4868</strain>
    </source>
</reference>
<dbReference type="Proteomes" id="UP000295142">
    <property type="component" value="Unassembled WGS sequence"/>
</dbReference>
<dbReference type="EMBL" id="SLWW01000010">
    <property type="protein sequence ID" value="TCO70247.1"/>
    <property type="molecule type" value="Genomic_DNA"/>
</dbReference>